<dbReference type="NCBIfam" id="TIGR01725">
    <property type="entry name" value="phge_HK97_gp10"/>
    <property type="match status" value="1"/>
</dbReference>
<protein>
    <submittedName>
        <fullName evidence="1">Phage protein, HK97 gp10 family</fullName>
    </submittedName>
</protein>
<dbReference type="RefSeq" id="WP_091839789.1">
    <property type="nucleotide sequence ID" value="NZ_FPAA01000019.1"/>
</dbReference>
<gene>
    <name evidence="1" type="ORF">SAMN05444972_11938</name>
</gene>
<dbReference type="Proteomes" id="UP000198660">
    <property type="component" value="Unassembled WGS sequence"/>
</dbReference>
<proteinExistence type="predicted"/>
<evidence type="ECO:0000313" key="1">
    <source>
        <dbReference type="EMBL" id="SFT04099.1"/>
    </source>
</evidence>
<dbReference type="InterPro" id="IPR010064">
    <property type="entry name" value="HK97-gp10_tail"/>
</dbReference>
<sequence length="129" mass="13549">MGSSGIEVTGIGEVIRRLEVLGDRAKAVESNAVLAGAKVLKETMSGNAPGPSQKQRVHLQDNIQVGRVRTRGGMKVVLVGPGPGAFYAQFLEFGTSKMSPRPFIGRSADEANGEVVSEMAATLRRGLGL</sequence>
<dbReference type="EMBL" id="FPAA01000019">
    <property type="protein sequence ID" value="SFT04099.1"/>
    <property type="molecule type" value="Genomic_DNA"/>
</dbReference>
<dbReference type="OrthoDB" id="886754at2"/>
<name>A0A1I6URL9_9BACL</name>
<dbReference type="Pfam" id="PF04883">
    <property type="entry name" value="HK97-gp10_like"/>
    <property type="match status" value="1"/>
</dbReference>
<evidence type="ECO:0000313" key="2">
    <source>
        <dbReference type="Proteomes" id="UP000198660"/>
    </source>
</evidence>
<dbReference type="AlphaFoldDB" id="A0A1I6URL9"/>
<accession>A0A1I6URL9</accession>
<reference evidence="2" key="1">
    <citation type="submission" date="2016-10" db="EMBL/GenBank/DDBJ databases">
        <authorList>
            <person name="Varghese N."/>
            <person name="Submissions S."/>
        </authorList>
    </citation>
    <scope>NUCLEOTIDE SEQUENCE [LARGE SCALE GENOMIC DNA]</scope>
    <source>
        <strain evidence="2">DSM 45789</strain>
    </source>
</reference>
<organism evidence="1 2">
    <name type="scientific">Marininema halotolerans</name>
    <dbReference type="NCBI Taxonomy" id="1155944"/>
    <lineage>
        <taxon>Bacteria</taxon>
        <taxon>Bacillati</taxon>
        <taxon>Bacillota</taxon>
        <taxon>Bacilli</taxon>
        <taxon>Bacillales</taxon>
        <taxon>Thermoactinomycetaceae</taxon>
        <taxon>Marininema</taxon>
    </lineage>
</organism>
<keyword evidence="2" id="KW-1185">Reference proteome</keyword>